<proteinExistence type="predicted"/>
<comment type="caution">
    <text evidence="2">The sequence shown here is derived from an EMBL/GenBank/DDBJ whole genome shotgun (WGS) entry which is preliminary data.</text>
</comment>
<feature type="region of interest" description="Disordered" evidence="1">
    <location>
        <begin position="20"/>
        <end position="40"/>
    </location>
</feature>
<name>A0ABT9QUT5_9ACTN</name>
<dbReference type="RefSeq" id="WP_307568416.1">
    <property type="nucleotide sequence ID" value="NZ_JAUSQU010000001.1"/>
</dbReference>
<sequence>MTRGAALAKDMADKIIAPANRIAGFQPRPATSPYGPLSTA</sequence>
<dbReference type="Proteomes" id="UP001225356">
    <property type="component" value="Unassembled WGS sequence"/>
</dbReference>
<protein>
    <submittedName>
        <fullName evidence="2">Uncharacterized protein</fullName>
    </submittedName>
</protein>
<evidence type="ECO:0000256" key="1">
    <source>
        <dbReference type="SAM" id="MobiDB-lite"/>
    </source>
</evidence>
<gene>
    <name evidence="2" type="ORF">J2853_009372</name>
</gene>
<organism evidence="2 3">
    <name type="scientific">Streptosporangium lutulentum</name>
    <dbReference type="NCBI Taxonomy" id="1461250"/>
    <lineage>
        <taxon>Bacteria</taxon>
        <taxon>Bacillati</taxon>
        <taxon>Actinomycetota</taxon>
        <taxon>Actinomycetes</taxon>
        <taxon>Streptosporangiales</taxon>
        <taxon>Streptosporangiaceae</taxon>
        <taxon>Streptosporangium</taxon>
    </lineage>
</organism>
<reference evidence="2 3" key="1">
    <citation type="submission" date="2023-07" db="EMBL/GenBank/DDBJ databases">
        <title>Sequencing the genomes of 1000 actinobacteria strains.</title>
        <authorList>
            <person name="Klenk H.-P."/>
        </authorList>
    </citation>
    <scope>NUCLEOTIDE SEQUENCE [LARGE SCALE GENOMIC DNA]</scope>
    <source>
        <strain evidence="2 3">DSM 46740</strain>
    </source>
</reference>
<keyword evidence="3" id="KW-1185">Reference proteome</keyword>
<accession>A0ABT9QUT5</accession>
<dbReference type="EMBL" id="JAUSQU010000001">
    <property type="protein sequence ID" value="MDP9850161.1"/>
    <property type="molecule type" value="Genomic_DNA"/>
</dbReference>
<evidence type="ECO:0000313" key="2">
    <source>
        <dbReference type="EMBL" id="MDP9850161.1"/>
    </source>
</evidence>
<evidence type="ECO:0000313" key="3">
    <source>
        <dbReference type="Proteomes" id="UP001225356"/>
    </source>
</evidence>